<dbReference type="EMBL" id="JAGVWF010000008">
    <property type="protein sequence ID" value="MBS3058921.1"/>
    <property type="molecule type" value="Genomic_DNA"/>
</dbReference>
<dbReference type="Proteomes" id="UP000577419">
    <property type="component" value="Unassembled WGS sequence"/>
</dbReference>
<dbReference type="EMBL" id="DUFG01000017">
    <property type="protein sequence ID" value="HIH08412.1"/>
    <property type="molecule type" value="Genomic_DNA"/>
</dbReference>
<reference evidence="2" key="2">
    <citation type="submission" date="2021-03" db="EMBL/GenBank/DDBJ databases">
        <authorList>
            <person name="Jaffe A."/>
        </authorList>
    </citation>
    <scope>NUCLEOTIDE SEQUENCE</scope>
    <source>
        <strain evidence="2">RIFCSPHIGHO2_01_FULL_GW2011_AR10_43_9</strain>
    </source>
</reference>
<evidence type="ECO:0000313" key="1">
    <source>
        <dbReference type="EMBL" id="HIH08412.1"/>
    </source>
</evidence>
<sequence length="67" mass="7725">MGDTTTIQVKKKTVSFLDWVKKKHGLSSYDGAIQQLGKKEKGARKSMFGAHPKMKQFKRQEEDFHDL</sequence>
<gene>
    <name evidence="1" type="ORF">HA237_03510</name>
    <name evidence="2" type="ORF">J4224_00670</name>
</gene>
<evidence type="ECO:0000313" key="3">
    <source>
        <dbReference type="Proteomes" id="UP000577419"/>
    </source>
</evidence>
<accession>A0A7J4ISH3</accession>
<protein>
    <submittedName>
        <fullName evidence="1">Uncharacterized protein</fullName>
    </submittedName>
</protein>
<evidence type="ECO:0000313" key="2">
    <source>
        <dbReference type="EMBL" id="MBS3058921.1"/>
    </source>
</evidence>
<comment type="caution">
    <text evidence="1">The sequence shown here is derived from an EMBL/GenBank/DDBJ whole genome shotgun (WGS) entry which is preliminary data.</text>
</comment>
<reference evidence="2" key="3">
    <citation type="submission" date="2021-05" db="EMBL/GenBank/DDBJ databases">
        <title>Protein family content uncovers lineage relationships and bacterial pathway maintenance mechanisms in DPANN archaea.</title>
        <authorList>
            <person name="Castelle C.J."/>
            <person name="Meheust R."/>
            <person name="Jaffe A.L."/>
            <person name="Seitz K."/>
            <person name="Gong X."/>
            <person name="Baker B.J."/>
            <person name="Banfield J.F."/>
        </authorList>
    </citation>
    <scope>NUCLEOTIDE SEQUENCE</scope>
    <source>
        <strain evidence="2">RIFCSPHIGHO2_01_FULL_GW2011_AR10_43_9</strain>
    </source>
</reference>
<dbReference type="Proteomes" id="UP000683213">
    <property type="component" value="Unassembled WGS sequence"/>
</dbReference>
<dbReference type="AlphaFoldDB" id="A0A7J4ISH3"/>
<reference evidence="1" key="1">
    <citation type="journal article" date="2020" name="bioRxiv">
        <title>A rank-normalized archaeal taxonomy based on genome phylogeny resolves widespread incomplete and uneven classifications.</title>
        <authorList>
            <person name="Rinke C."/>
            <person name="Chuvochina M."/>
            <person name="Mussig A.J."/>
            <person name="Chaumeil P.-A."/>
            <person name="Waite D.W."/>
            <person name="Whitman W.B."/>
            <person name="Parks D.H."/>
            <person name="Hugenholtz P."/>
        </authorList>
    </citation>
    <scope>NUCLEOTIDE SEQUENCE</scope>
    <source>
        <strain evidence="1">UBA10011</strain>
    </source>
</reference>
<organism evidence="1 3">
    <name type="scientific">Candidatus Iainarchaeum sp</name>
    <dbReference type="NCBI Taxonomy" id="3101447"/>
    <lineage>
        <taxon>Archaea</taxon>
        <taxon>Candidatus Iainarchaeota</taxon>
        <taxon>Candidatus Iainarchaeia</taxon>
        <taxon>Candidatus Iainarchaeales</taxon>
        <taxon>Candidatus Iainarchaeaceae</taxon>
        <taxon>Candidatus Iainarchaeum</taxon>
    </lineage>
</organism>
<name>A0A7J4ISH3_9ARCH</name>
<proteinExistence type="predicted"/>